<dbReference type="Pfam" id="PF01171">
    <property type="entry name" value="ATP_bind_3"/>
    <property type="match status" value="1"/>
</dbReference>
<evidence type="ECO:0000256" key="4">
    <source>
        <dbReference type="ARBA" id="ARBA00022840"/>
    </source>
</evidence>
<dbReference type="EMBL" id="JALAYX010000002">
    <property type="protein sequence ID" value="MCJ8238302.1"/>
    <property type="molecule type" value="Genomic_DNA"/>
</dbReference>
<comment type="caution">
    <text evidence="8">The sequence shown here is derived from an EMBL/GenBank/DDBJ whole genome shotgun (WGS) entry which is preliminary data.</text>
</comment>
<proteinExistence type="inferred from homology"/>
<dbReference type="NCBIfam" id="TIGR02432">
    <property type="entry name" value="lysidine_TilS_N"/>
    <property type="match status" value="1"/>
</dbReference>
<dbReference type="InterPro" id="IPR012795">
    <property type="entry name" value="tRNA_Ile_lys_synt_N"/>
</dbReference>
<feature type="binding site" evidence="6">
    <location>
        <begin position="38"/>
        <end position="43"/>
    </location>
    <ligand>
        <name>ATP</name>
        <dbReference type="ChEBI" id="CHEBI:30616"/>
    </ligand>
</feature>
<evidence type="ECO:0000313" key="8">
    <source>
        <dbReference type="EMBL" id="MCJ8238302.1"/>
    </source>
</evidence>
<comment type="subcellular location">
    <subcellularLocation>
        <location evidence="6">Cytoplasm</location>
    </subcellularLocation>
</comment>
<dbReference type="RefSeq" id="WP_245136160.1">
    <property type="nucleotide sequence ID" value="NZ_CP128477.1"/>
</dbReference>
<dbReference type="EC" id="6.3.4.19" evidence="6"/>
<evidence type="ECO:0000256" key="1">
    <source>
        <dbReference type="ARBA" id="ARBA00022598"/>
    </source>
</evidence>
<comment type="similarity">
    <text evidence="6">Belongs to the tRNA(Ile)-lysidine synthase family.</text>
</comment>
<evidence type="ECO:0000259" key="7">
    <source>
        <dbReference type="Pfam" id="PF01171"/>
    </source>
</evidence>
<name>A0ABT0CYQ8_9HYPH</name>
<dbReference type="HAMAP" id="MF_01161">
    <property type="entry name" value="tRNA_Ile_lys_synt"/>
    <property type="match status" value="1"/>
</dbReference>
<dbReference type="SUPFAM" id="SSF52402">
    <property type="entry name" value="Adenine nucleotide alpha hydrolases-like"/>
    <property type="match status" value="1"/>
</dbReference>
<evidence type="ECO:0000256" key="5">
    <source>
        <dbReference type="ARBA" id="ARBA00048539"/>
    </source>
</evidence>
<evidence type="ECO:0000313" key="9">
    <source>
        <dbReference type="Proteomes" id="UP001522662"/>
    </source>
</evidence>
<comment type="domain">
    <text evidence="6">The N-terminal region contains the highly conserved SGGXDS motif, predicted to be a P-loop motif involved in ATP binding.</text>
</comment>
<dbReference type="InterPro" id="IPR014729">
    <property type="entry name" value="Rossmann-like_a/b/a_fold"/>
</dbReference>
<dbReference type="PANTHER" id="PTHR43033:SF1">
    <property type="entry name" value="TRNA(ILE)-LYSIDINE SYNTHASE-RELATED"/>
    <property type="match status" value="1"/>
</dbReference>
<accession>A0ABT0CYQ8</accession>
<geneLocation type="plasmid" evidence="8">
    <name>unnamed</name>
</geneLocation>
<dbReference type="InterPro" id="IPR011063">
    <property type="entry name" value="TilS/TtcA_N"/>
</dbReference>
<dbReference type="PANTHER" id="PTHR43033">
    <property type="entry name" value="TRNA(ILE)-LYSIDINE SYNTHASE-RELATED"/>
    <property type="match status" value="1"/>
</dbReference>
<evidence type="ECO:0000256" key="6">
    <source>
        <dbReference type="HAMAP-Rule" id="MF_01161"/>
    </source>
</evidence>
<keyword evidence="4 6" id="KW-0067">ATP-binding</keyword>
<gene>
    <name evidence="6 8" type="primary">tilS</name>
    <name evidence="8" type="ORF">MKJ03_08175</name>
</gene>
<organism evidence="8 9">
    <name type="scientific">Peteryoungia algae</name>
    <dbReference type="NCBI Taxonomy" id="2919917"/>
    <lineage>
        <taxon>Bacteria</taxon>
        <taxon>Pseudomonadati</taxon>
        <taxon>Pseudomonadota</taxon>
        <taxon>Alphaproteobacteria</taxon>
        <taxon>Hyphomicrobiales</taxon>
        <taxon>Rhizobiaceae</taxon>
        <taxon>Peteryoungia</taxon>
    </lineage>
</organism>
<dbReference type="Gene3D" id="3.40.50.620">
    <property type="entry name" value="HUPs"/>
    <property type="match status" value="1"/>
</dbReference>
<comment type="catalytic activity">
    <reaction evidence="5 6">
        <text>cytidine(34) in tRNA(Ile2) + L-lysine + ATP = lysidine(34) in tRNA(Ile2) + AMP + diphosphate + H(+)</text>
        <dbReference type="Rhea" id="RHEA:43744"/>
        <dbReference type="Rhea" id="RHEA-COMP:10625"/>
        <dbReference type="Rhea" id="RHEA-COMP:10670"/>
        <dbReference type="ChEBI" id="CHEBI:15378"/>
        <dbReference type="ChEBI" id="CHEBI:30616"/>
        <dbReference type="ChEBI" id="CHEBI:32551"/>
        <dbReference type="ChEBI" id="CHEBI:33019"/>
        <dbReference type="ChEBI" id="CHEBI:82748"/>
        <dbReference type="ChEBI" id="CHEBI:83665"/>
        <dbReference type="ChEBI" id="CHEBI:456215"/>
        <dbReference type="EC" id="6.3.4.19"/>
    </reaction>
</comment>
<comment type="function">
    <text evidence="6">Ligates lysine onto the cytidine present at position 34 of the AUA codon-specific tRNA(Ile) that contains the anticodon CAU, in an ATP-dependent manner. Cytidine is converted to lysidine, thus changing the amino acid specificity of the tRNA from methionine to isoleucine.</text>
</comment>
<dbReference type="Proteomes" id="UP001522662">
    <property type="component" value="Unassembled WGS sequence"/>
</dbReference>
<keyword evidence="8" id="KW-0614">Plasmid</keyword>
<protein>
    <recommendedName>
        <fullName evidence="6">tRNA(Ile)-lysidine synthase</fullName>
        <ecNumber evidence="6">6.3.4.19</ecNumber>
    </recommendedName>
    <alternativeName>
        <fullName evidence="6">tRNA(Ile)-2-lysyl-cytidine synthase</fullName>
    </alternativeName>
    <alternativeName>
        <fullName evidence="6">tRNA(Ile)-lysidine synthetase</fullName>
    </alternativeName>
</protein>
<evidence type="ECO:0000256" key="3">
    <source>
        <dbReference type="ARBA" id="ARBA00022741"/>
    </source>
</evidence>
<keyword evidence="2 6" id="KW-0819">tRNA processing</keyword>
<dbReference type="InterPro" id="IPR012094">
    <property type="entry name" value="tRNA_Ile_lys_synt"/>
</dbReference>
<evidence type="ECO:0000256" key="2">
    <source>
        <dbReference type="ARBA" id="ARBA00022694"/>
    </source>
</evidence>
<reference evidence="8 9" key="1">
    <citation type="submission" date="2022-03" db="EMBL/GenBank/DDBJ databases">
        <title>Rhizobium SSM4.3 sp. nov., isolated from Sediment (Gouqi Island).</title>
        <authorList>
            <person name="Chen G."/>
        </authorList>
    </citation>
    <scope>NUCLEOTIDE SEQUENCE [LARGE SCALE GENOMIC DNA]</scope>
    <source>
        <strain evidence="8 9">SSM4.3</strain>
        <plasmid evidence="8">unnamed</plasmid>
    </source>
</reference>
<sequence>MAAPLAAGCSLPELSPEAAINHFLHTLRRPTRLLIGISGGSDSTGLLVTLVRAIAGNGFAHSHTLTAATIDHGLRPASAEEARQVSKLCEHLGIPHRILQWTGEKPATGLSAAARLARYRLLSDAAASLGADAIVTGHTLDDQIETVAMRSGRSASDAPGLAGMAQATLYAGRHWILRPFLHTRRNAIRDHLHAQNIGWIDDPSNEDPRYERVRIRQSAPDTDPEMIVRAGHRRETLSAEAAAWLSGHMAAMPGPVAIISQLHDGLTPTDARDHALAALIAVLGGKPHRPAAASLARLCAALDDGSDFRLTLSGTLALRRRNQLFLLRERRGLLPLSLVPGESGIWDGRYAIGNKSDVEITVMPGPMREIDADLPGAVRATLTGTTPQVLVRNGLLPSRCEQVSINPRLSLYADFLPLFDLALAQALATRLGAEPAPPAPV</sequence>
<keyword evidence="1 6" id="KW-0436">Ligase</keyword>
<dbReference type="CDD" id="cd01992">
    <property type="entry name" value="TilS_N"/>
    <property type="match status" value="1"/>
</dbReference>
<keyword evidence="6" id="KW-0963">Cytoplasm</keyword>
<keyword evidence="3 6" id="KW-0547">Nucleotide-binding</keyword>
<keyword evidence="9" id="KW-1185">Reference proteome</keyword>
<dbReference type="GO" id="GO:0032267">
    <property type="term" value="F:tRNA(Ile)-lysidine synthase activity"/>
    <property type="evidence" value="ECO:0007669"/>
    <property type="project" value="UniProtKB-EC"/>
</dbReference>
<feature type="domain" description="tRNA(Ile)-lysidine/2-thiocytidine synthase N-terminal" evidence="7">
    <location>
        <begin position="33"/>
        <end position="217"/>
    </location>
</feature>